<feature type="transmembrane region" description="Helical" evidence="2">
    <location>
        <begin position="309"/>
        <end position="327"/>
    </location>
</feature>
<feature type="transmembrane region" description="Helical" evidence="2">
    <location>
        <begin position="242"/>
        <end position="259"/>
    </location>
</feature>
<gene>
    <name evidence="3" type="ORF">HZZ05_04890</name>
</gene>
<feature type="transmembrane region" description="Helical" evidence="2">
    <location>
        <begin position="219"/>
        <end position="236"/>
    </location>
</feature>
<feature type="transmembrane region" description="Helical" evidence="2">
    <location>
        <begin position="266"/>
        <end position="282"/>
    </location>
</feature>
<feature type="region of interest" description="Disordered" evidence="1">
    <location>
        <begin position="552"/>
        <end position="575"/>
    </location>
</feature>
<protein>
    <submittedName>
        <fullName evidence="3">DUF2142 domain-containing protein</fullName>
    </submittedName>
</protein>
<feature type="transmembrane region" description="Helical" evidence="2">
    <location>
        <begin position="438"/>
        <end position="455"/>
    </location>
</feature>
<dbReference type="Pfam" id="PF09913">
    <property type="entry name" value="DUF2142"/>
    <property type="match status" value="1"/>
</dbReference>
<evidence type="ECO:0000313" key="4">
    <source>
        <dbReference type="Proteomes" id="UP000572528"/>
    </source>
</evidence>
<feature type="transmembrane region" description="Helical" evidence="2">
    <location>
        <begin position="383"/>
        <end position="400"/>
    </location>
</feature>
<name>A0A853EHJ3_9ACTO</name>
<feature type="transmembrane region" description="Helical" evidence="2">
    <location>
        <begin position="407"/>
        <end position="426"/>
    </location>
</feature>
<feature type="region of interest" description="Disordered" evidence="1">
    <location>
        <begin position="602"/>
        <end position="724"/>
    </location>
</feature>
<feature type="region of interest" description="Disordered" evidence="1">
    <location>
        <begin position="1"/>
        <end position="41"/>
    </location>
</feature>
<keyword evidence="2" id="KW-0472">Membrane</keyword>
<feature type="transmembrane region" description="Helical" evidence="2">
    <location>
        <begin position="68"/>
        <end position="88"/>
    </location>
</feature>
<evidence type="ECO:0000313" key="3">
    <source>
        <dbReference type="EMBL" id="NYS68857.1"/>
    </source>
</evidence>
<feature type="transmembrane region" description="Helical" evidence="2">
    <location>
        <begin position="467"/>
        <end position="486"/>
    </location>
</feature>
<sequence length="724" mass="75193">MTESPEHPESTESPESTVHDSATATAEPSSTADSPGPARTALRRLAATHGPQHRSGRRSDRRRAGSRWALGLVLAAAVLATGLSWVVASPVGGSPDDDFHLGSIWCPRPVSSSGCATREHNGEVQVLVPSRVSETARCYAFHDDVPASCQGAVPEDSEIYSRRYDDGNYPKGYYRFHHLLIGDDVDVSALTMRAVNLLIAVGLLGAIGGAMPARLREQYSLAIILAWMPMGLYLVASNNPSSWALTGVLGYAAGMYGSLRSRGRRRWVLLGLALVGALLACACRGDSAFYLLVVSLALFIGLTWRRRVLLQAAVAAVVSAIGAWMMLGSGQSQAVVSSEPTSALSNGTRLKLIILTIPEYFGGFYGGERWGAGWFDVPFDGPIAVMALGLAGIALFIGARTVGWRKLLSAGVLAGALVCLPAALSYTQGFESNYELQPRYLLPLLAPFFLVWLRQRGGERLLSTPQAVLIVGLSSLAHAYALHRILLRYTHGLVNLGKDAAGWLPINLDFQPQWWWDIPISPMGVWMIGSLMYAVALVCALLLARRLGALGQEGPVEPTGPKEDGGQGRRAGVPAAGAPVMADPVAGAPVMADPVAGGGAAAAVTVRGQDSDSRQEGAEEASAGGSAPDPVISPGGAGGLAAPGAGAAPATSSEPVGLSEGAPGQGSPSPGERAEAEARPVEPGEWADVEPQWDPEIVAPTTADSGSASPTSVSSAACAAGAAG</sequence>
<dbReference type="EMBL" id="JACBXV010000044">
    <property type="protein sequence ID" value="NYS68857.1"/>
    <property type="molecule type" value="Genomic_DNA"/>
</dbReference>
<comment type="caution">
    <text evidence="3">The sequence shown here is derived from an EMBL/GenBank/DDBJ whole genome shotgun (WGS) entry which is preliminary data.</text>
</comment>
<evidence type="ECO:0000256" key="1">
    <source>
        <dbReference type="SAM" id="MobiDB-lite"/>
    </source>
</evidence>
<feature type="transmembrane region" description="Helical" evidence="2">
    <location>
        <begin position="288"/>
        <end position="304"/>
    </location>
</feature>
<dbReference type="AlphaFoldDB" id="A0A853EHJ3"/>
<feature type="compositionally biased region" description="Basic and acidic residues" evidence="1">
    <location>
        <begin position="1"/>
        <end position="10"/>
    </location>
</feature>
<proteinExistence type="predicted"/>
<feature type="compositionally biased region" description="Low complexity" evidence="1">
    <location>
        <begin position="703"/>
        <end position="724"/>
    </location>
</feature>
<dbReference type="InterPro" id="IPR018674">
    <property type="entry name" value="DUF2142_membrane"/>
</dbReference>
<feature type="compositionally biased region" description="Low complexity" evidence="1">
    <location>
        <begin position="11"/>
        <end position="41"/>
    </location>
</feature>
<organism evidence="3 4">
    <name type="scientific">Actinomyces bowdenii</name>
    <dbReference type="NCBI Taxonomy" id="131109"/>
    <lineage>
        <taxon>Bacteria</taxon>
        <taxon>Bacillati</taxon>
        <taxon>Actinomycetota</taxon>
        <taxon>Actinomycetes</taxon>
        <taxon>Actinomycetales</taxon>
        <taxon>Actinomycetaceae</taxon>
        <taxon>Actinomyces</taxon>
    </lineage>
</organism>
<keyword evidence="2" id="KW-0812">Transmembrane</keyword>
<dbReference type="Proteomes" id="UP000572528">
    <property type="component" value="Unassembled WGS sequence"/>
</dbReference>
<evidence type="ECO:0000256" key="2">
    <source>
        <dbReference type="SAM" id="Phobius"/>
    </source>
</evidence>
<feature type="transmembrane region" description="Helical" evidence="2">
    <location>
        <begin position="523"/>
        <end position="544"/>
    </location>
</feature>
<accession>A0A853EHJ3</accession>
<keyword evidence="2" id="KW-1133">Transmembrane helix</keyword>
<reference evidence="3 4" key="1">
    <citation type="submission" date="2020-07" db="EMBL/GenBank/DDBJ databases">
        <title>MOT database genomes.</title>
        <authorList>
            <person name="Joseph S."/>
            <person name="Aduse-Opoku J."/>
            <person name="Hashim A."/>
            <person name="Wade W."/>
            <person name="Curtis M."/>
        </authorList>
    </citation>
    <scope>NUCLEOTIDE SEQUENCE [LARGE SCALE GENOMIC DNA]</scope>
    <source>
        <strain evidence="3 4">WMus004</strain>
    </source>
</reference>
<dbReference type="RefSeq" id="WP_179900178.1">
    <property type="nucleotide sequence ID" value="NZ_JACBXV010000044.1"/>
</dbReference>
<feature type="compositionally biased region" description="Basic and acidic residues" evidence="1">
    <location>
        <begin position="672"/>
        <end position="682"/>
    </location>
</feature>
<feature type="transmembrane region" description="Helical" evidence="2">
    <location>
        <begin position="187"/>
        <end position="207"/>
    </location>
</feature>